<organism evidence="1 2">
    <name type="scientific">Tetranychus urticae</name>
    <name type="common">Two-spotted spider mite</name>
    <dbReference type="NCBI Taxonomy" id="32264"/>
    <lineage>
        <taxon>Eukaryota</taxon>
        <taxon>Metazoa</taxon>
        <taxon>Ecdysozoa</taxon>
        <taxon>Arthropoda</taxon>
        <taxon>Chelicerata</taxon>
        <taxon>Arachnida</taxon>
        <taxon>Acari</taxon>
        <taxon>Acariformes</taxon>
        <taxon>Trombidiformes</taxon>
        <taxon>Prostigmata</taxon>
        <taxon>Eleutherengona</taxon>
        <taxon>Raphignathae</taxon>
        <taxon>Tetranychoidea</taxon>
        <taxon>Tetranychidae</taxon>
        <taxon>Tetranychus</taxon>
    </lineage>
</organism>
<evidence type="ECO:0000313" key="2">
    <source>
        <dbReference type="Proteomes" id="UP000015104"/>
    </source>
</evidence>
<evidence type="ECO:0000313" key="1">
    <source>
        <dbReference type="EnsemblMetazoa" id="tetur01g15050.1"/>
    </source>
</evidence>
<sequence>MDTTIDLGHYYTLRSSVINAYKKSDLDSYDLIETTQRNYYDYGVKISGEIYGSIFNIGNCYDSKLKETFALNFKCRSSKVNTGTISASRIVNIDVFSIKMKQLRMLRLMNWLH</sequence>
<proteinExistence type="predicted"/>
<dbReference type="EnsemblMetazoa" id="tetur01g15050.1">
    <property type="protein sequence ID" value="tetur01g15050.1"/>
    <property type="gene ID" value="tetur01g15050"/>
</dbReference>
<keyword evidence="2" id="KW-1185">Reference proteome</keyword>
<dbReference type="HOGENOM" id="CLU_2136621_0_0_1"/>
<dbReference type="Proteomes" id="UP000015104">
    <property type="component" value="Unassembled WGS sequence"/>
</dbReference>
<accession>T1JTQ7</accession>
<dbReference type="EMBL" id="CAEY01000482">
    <property type="status" value="NOT_ANNOTATED_CDS"/>
    <property type="molecule type" value="Genomic_DNA"/>
</dbReference>
<reference evidence="1" key="2">
    <citation type="submission" date="2015-06" db="UniProtKB">
        <authorList>
            <consortium name="EnsemblMetazoa"/>
        </authorList>
    </citation>
    <scope>IDENTIFICATION</scope>
</reference>
<name>T1JTQ7_TETUR</name>
<dbReference type="AlphaFoldDB" id="T1JTQ7"/>
<reference evidence="2" key="1">
    <citation type="submission" date="2011-08" db="EMBL/GenBank/DDBJ databases">
        <authorList>
            <person name="Rombauts S."/>
        </authorList>
    </citation>
    <scope>NUCLEOTIDE SEQUENCE</scope>
    <source>
        <strain evidence="2">London</strain>
    </source>
</reference>
<protein>
    <submittedName>
        <fullName evidence="1">Uncharacterized protein</fullName>
    </submittedName>
</protein>